<organism evidence="2 3">
    <name type="scientific">Staphylococcus coagulans</name>
    <dbReference type="NCBI Taxonomy" id="74706"/>
    <lineage>
        <taxon>Bacteria</taxon>
        <taxon>Bacillati</taxon>
        <taxon>Bacillota</taxon>
        <taxon>Bacilli</taxon>
        <taxon>Bacillales</taxon>
        <taxon>Staphylococcaceae</taxon>
        <taxon>Staphylococcus</taxon>
    </lineage>
</organism>
<protein>
    <recommendedName>
        <fullName evidence="4">Lipoprotein</fullName>
    </recommendedName>
</protein>
<dbReference type="RefSeq" id="WP_165545940.1">
    <property type="nucleotide sequence ID" value="NZ_CP092966.1"/>
</dbReference>
<feature type="compositionally biased region" description="Basic and acidic residues" evidence="1">
    <location>
        <begin position="58"/>
        <end position="90"/>
    </location>
</feature>
<dbReference type="AlphaFoldDB" id="A0A9X0PEK6"/>
<reference evidence="2 3" key="1">
    <citation type="journal article" date="2020" name="Access Microbiol">
        <title>Isolation and genome sequencing of Staphylococcus schleiferi subspecies coagulans from Antarctic seals.</title>
        <authorList>
            <person name="Foster G."/>
            <person name="Robb A."/>
            <person name="Paterson G.K."/>
        </authorList>
    </citation>
    <scope>NUCLEOTIDE SEQUENCE [LARGE SCALE GENOMIC DNA]</scope>
    <source>
        <strain evidence="2 3">M615/02/4</strain>
    </source>
</reference>
<name>A0A9X0PEK6_9STAP</name>
<proteinExistence type="predicted"/>
<accession>A0A9X0PEK6</accession>
<evidence type="ECO:0000256" key="1">
    <source>
        <dbReference type="SAM" id="MobiDB-lite"/>
    </source>
</evidence>
<feature type="compositionally biased region" description="Basic and acidic residues" evidence="1">
    <location>
        <begin position="21"/>
        <end position="31"/>
    </location>
</feature>
<feature type="region of interest" description="Disordered" evidence="1">
    <location>
        <begin position="21"/>
        <end position="100"/>
    </location>
</feature>
<evidence type="ECO:0000313" key="2">
    <source>
        <dbReference type="EMBL" id="MBA8776341.1"/>
    </source>
</evidence>
<sequence length="234" mass="25866">MKKLITTCISLLVILTGCSEDNHQKEEKVNKAEPQTSEPATQEKETTTDQQQSSKKAAPKDKKDEAQSSSESHKEHHEKVQQEKKGETKPQSEPNPSDIDRIDLKKKIALAFFVEDAAHYTITATEIDQGMYEYVGAAGTESRTVNHLQVTSASQVPNAPEGMQFYMVSPPKGNFVTIVGVSPNTLFIGGTQSALIDYQMLLSSGKEMPLLPLYEAHHNDPRLHNITAKMSISQ</sequence>
<dbReference type="EMBL" id="JABTCN010000011">
    <property type="protein sequence ID" value="MBA8776341.1"/>
    <property type="molecule type" value="Genomic_DNA"/>
</dbReference>
<dbReference type="PROSITE" id="PS51257">
    <property type="entry name" value="PROKAR_LIPOPROTEIN"/>
    <property type="match status" value="1"/>
</dbReference>
<dbReference type="GeneID" id="72415419"/>
<comment type="caution">
    <text evidence="2">The sequence shown here is derived from an EMBL/GenBank/DDBJ whole genome shotgun (WGS) entry which is preliminary data.</text>
</comment>
<evidence type="ECO:0000313" key="3">
    <source>
        <dbReference type="Proteomes" id="UP000524893"/>
    </source>
</evidence>
<evidence type="ECO:0008006" key="4">
    <source>
        <dbReference type="Google" id="ProtNLM"/>
    </source>
</evidence>
<dbReference type="Proteomes" id="UP000524893">
    <property type="component" value="Unassembled WGS sequence"/>
</dbReference>
<gene>
    <name evidence="2" type="ORF">HR081_05345</name>
</gene>